<feature type="non-terminal residue" evidence="1">
    <location>
        <position position="1"/>
    </location>
</feature>
<protein>
    <submittedName>
        <fullName evidence="1 2">Uncharacterized protein</fullName>
    </submittedName>
</protein>
<keyword evidence="3" id="KW-1185">Reference proteome</keyword>
<organism evidence="1">
    <name type="scientific">Capitella teleta</name>
    <name type="common">Polychaete worm</name>
    <dbReference type="NCBI Taxonomy" id="283909"/>
    <lineage>
        <taxon>Eukaryota</taxon>
        <taxon>Metazoa</taxon>
        <taxon>Spiralia</taxon>
        <taxon>Lophotrochozoa</taxon>
        <taxon>Annelida</taxon>
        <taxon>Polychaeta</taxon>
        <taxon>Sedentaria</taxon>
        <taxon>Scolecida</taxon>
        <taxon>Capitellidae</taxon>
        <taxon>Capitella</taxon>
    </lineage>
</organism>
<sequence>VLLSVFSPGITFAPDDALPSVYQFPTSEGGVTPKEIMDGDNTTCIQIPSYGQPPQELGVRLDGHGPLRTLALHGDGIQCDESHVVAMSLLTNSRYGLSKLCTLAVGTEDCRVSCSVQLSLDEFSVLISLSALEGINARLCEVIF</sequence>
<dbReference type="EMBL" id="AMQN01044586">
    <property type="status" value="NOT_ANNOTATED_CDS"/>
    <property type="molecule type" value="Genomic_DNA"/>
</dbReference>
<dbReference type="HOGENOM" id="CLU_1751435_0_0_1"/>
<proteinExistence type="predicted"/>
<dbReference type="Proteomes" id="UP000014760">
    <property type="component" value="Unassembled WGS sequence"/>
</dbReference>
<dbReference type="EMBL" id="KB302031">
    <property type="protein sequence ID" value="ELU04852.1"/>
    <property type="molecule type" value="Genomic_DNA"/>
</dbReference>
<gene>
    <name evidence="1" type="ORF">CAPTEDRAFT_196705</name>
</gene>
<reference evidence="1 3" key="2">
    <citation type="journal article" date="2013" name="Nature">
        <title>Insights into bilaterian evolution from three spiralian genomes.</title>
        <authorList>
            <person name="Simakov O."/>
            <person name="Marletaz F."/>
            <person name="Cho S.J."/>
            <person name="Edsinger-Gonzales E."/>
            <person name="Havlak P."/>
            <person name="Hellsten U."/>
            <person name="Kuo D.H."/>
            <person name="Larsson T."/>
            <person name="Lv J."/>
            <person name="Arendt D."/>
            <person name="Savage R."/>
            <person name="Osoegawa K."/>
            <person name="de Jong P."/>
            <person name="Grimwood J."/>
            <person name="Chapman J.A."/>
            <person name="Shapiro H."/>
            <person name="Aerts A."/>
            <person name="Otillar R.P."/>
            <person name="Terry A.Y."/>
            <person name="Boore J.L."/>
            <person name="Grigoriev I.V."/>
            <person name="Lindberg D.R."/>
            <person name="Seaver E.C."/>
            <person name="Weisblat D.A."/>
            <person name="Putnam N.H."/>
            <person name="Rokhsar D.S."/>
        </authorList>
    </citation>
    <scope>NUCLEOTIDE SEQUENCE</scope>
    <source>
        <strain evidence="1 3">I ESC-2004</strain>
    </source>
</reference>
<evidence type="ECO:0000313" key="1">
    <source>
        <dbReference type="EMBL" id="ELU04852.1"/>
    </source>
</evidence>
<dbReference type="AlphaFoldDB" id="R7ULN6"/>
<evidence type="ECO:0000313" key="3">
    <source>
        <dbReference type="Proteomes" id="UP000014760"/>
    </source>
</evidence>
<evidence type="ECO:0000313" key="2">
    <source>
        <dbReference type="EnsemblMetazoa" id="CapteP196705"/>
    </source>
</evidence>
<reference evidence="3" key="1">
    <citation type="submission" date="2012-12" db="EMBL/GenBank/DDBJ databases">
        <authorList>
            <person name="Hellsten U."/>
            <person name="Grimwood J."/>
            <person name="Chapman J.A."/>
            <person name="Shapiro H."/>
            <person name="Aerts A."/>
            <person name="Otillar R.P."/>
            <person name="Terry A.Y."/>
            <person name="Boore J.L."/>
            <person name="Simakov O."/>
            <person name="Marletaz F."/>
            <person name="Cho S.-J."/>
            <person name="Edsinger-Gonzales E."/>
            <person name="Havlak P."/>
            <person name="Kuo D.-H."/>
            <person name="Larsson T."/>
            <person name="Lv J."/>
            <person name="Arendt D."/>
            <person name="Savage R."/>
            <person name="Osoegawa K."/>
            <person name="de Jong P."/>
            <person name="Lindberg D.R."/>
            <person name="Seaver E.C."/>
            <person name="Weisblat D.A."/>
            <person name="Putnam N.H."/>
            <person name="Grigoriev I.V."/>
            <person name="Rokhsar D.S."/>
        </authorList>
    </citation>
    <scope>NUCLEOTIDE SEQUENCE</scope>
    <source>
        <strain evidence="3">I ESC-2004</strain>
    </source>
</reference>
<reference evidence="2" key="3">
    <citation type="submission" date="2015-06" db="UniProtKB">
        <authorList>
            <consortium name="EnsemblMetazoa"/>
        </authorList>
    </citation>
    <scope>IDENTIFICATION</scope>
</reference>
<accession>R7ULN6</accession>
<name>R7ULN6_CAPTE</name>
<dbReference type="EnsemblMetazoa" id="CapteT196705">
    <property type="protein sequence ID" value="CapteP196705"/>
    <property type="gene ID" value="CapteG196705"/>
</dbReference>